<keyword evidence="5" id="KW-1185">Reference proteome</keyword>
<dbReference type="CDD" id="cd01184">
    <property type="entry name" value="INT_C_like_1"/>
    <property type="match status" value="1"/>
</dbReference>
<name>A0A1H4FGS2_9RHOB</name>
<proteinExistence type="predicted"/>
<evidence type="ECO:0000259" key="3">
    <source>
        <dbReference type="PROSITE" id="PS51898"/>
    </source>
</evidence>
<dbReference type="RefSeq" id="WP_139284148.1">
    <property type="nucleotide sequence ID" value="NZ_FNQM01000022.1"/>
</dbReference>
<evidence type="ECO:0000313" key="5">
    <source>
        <dbReference type="Proteomes" id="UP000198703"/>
    </source>
</evidence>
<organism evidence="4 5">
    <name type="scientific">Rubrimonas cliftonensis</name>
    <dbReference type="NCBI Taxonomy" id="89524"/>
    <lineage>
        <taxon>Bacteria</taxon>
        <taxon>Pseudomonadati</taxon>
        <taxon>Pseudomonadota</taxon>
        <taxon>Alphaproteobacteria</taxon>
        <taxon>Rhodobacterales</taxon>
        <taxon>Paracoccaceae</taxon>
        <taxon>Rubrimonas</taxon>
    </lineage>
</organism>
<dbReference type="EMBL" id="FNQM01000022">
    <property type="protein sequence ID" value="SEA96237.1"/>
    <property type="molecule type" value="Genomic_DNA"/>
</dbReference>
<reference evidence="4 5" key="1">
    <citation type="submission" date="2016-10" db="EMBL/GenBank/DDBJ databases">
        <authorList>
            <person name="de Groot N.N."/>
        </authorList>
    </citation>
    <scope>NUCLEOTIDE SEQUENCE [LARGE SCALE GENOMIC DNA]</scope>
    <source>
        <strain evidence="4 5">DSM 15345</strain>
    </source>
</reference>
<dbReference type="AlphaFoldDB" id="A0A1H4FGS2"/>
<evidence type="ECO:0000256" key="1">
    <source>
        <dbReference type="ARBA" id="ARBA00023172"/>
    </source>
</evidence>
<dbReference type="GO" id="GO:0015074">
    <property type="term" value="P:DNA integration"/>
    <property type="evidence" value="ECO:0007669"/>
    <property type="project" value="InterPro"/>
</dbReference>
<dbReference type="Gene3D" id="1.10.443.10">
    <property type="entry name" value="Intergrase catalytic core"/>
    <property type="match status" value="1"/>
</dbReference>
<dbReference type="OrthoDB" id="7222937at2"/>
<dbReference type="Pfam" id="PF00589">
    <property type="entry name" value="Phage_integrase"/>
    <property type="match status" value="1"/>
</dbReference>
<evidence type="ECO:0000256" key="2">
    <source>
        <dbReference type="SAM" id="MobiDB-lite"/>
    </source>
</evidence>
<dbReference type="STRING" id="89524.SAMN05444370_1226"/>
<dbReference type="PROSITE" id="PS51898">
    <property type="entry name" value="TYR_RECOMBINASE"/>
    <property type="match status" value="1"/>
</dbReference>
<dbReference type="GO" id="GO:0006310">
    <property type="term" value="P:DNA recombination"/>
    <property type="evidence" value="ECO:0007669"/>
    <property type="project" value="UniProtKB-KW"/>
</dbReference>
<feature type="region of interest" description="Disordered" evidence="2">
    <location>
        <begin position="679"/>
        <end position="699"/>
    </location>
</feature>
<dbReference type="GO" id="GO:0003677">
    <property type="term" value="F:DNA binding"/>
    <property type="evidence" value="ECO:0007669"/>
    <property type="project" value="InterPro"/>
</dbReference>
<sequence length="699" mass="76619">MGSGSNLQRRGEGLLFRRRVPRGAQGSFRVRVLTLPLGTHLLREGRRMAAHATRFTDAAFTLVVACGGGMLNAEDIERVVVDLMRFELEAREAARAVAPARASADIEAALRIEAASRQTLVAAIAHNDYAAVADPVRAALARLGVALAEDAPDWRMVARRAAIGLVAVCEENARRETGAYRDEAAQLLATAMTPPPRFAAPAHAAAPAATPQALPAAGPIPWAAASAPLAEPGAEKVAGRAAGQVAGRIADRGAPPAPAGEAAARVAAAKTRGSAPRRGETAADRTAGFTYRQPPPPNPAAPNGARKFFELGQDYVARRVEESRSWKDNSAGQVRSALKAFRAIEGDLTCDEVDETRLREFFETYRRLPRAWGKAGRTPLEEIDHADAREAALSDAIEAMRARGASQGDIDTRQAKQGVNRVRVATIYRVMQDLQRVVRDEGMENGCFARNVMQRVIWSKKKIIELQKDEADTPRLAWGDRAKDLFATKIFTKPLADPGDPLFWLPLLGFHAGLRMEEAAQLKPDDIDTIRGIAVIRIRQGAGQHLKNLSARRTIAIHDNLLSLGLTRLVEQRRQEGQEWLFPDLDRGDARGRKSEVFSSLFTDYRRDQGVYDPQRDFHSLRKDFNVGMKRRKVGLEIRKRLMGHRLVDVTETHYDPEGSPIEDYRAAVNSVALDISGVQRPFSTGSPEPARPRLRVVN</sequence>
<dbReference type="SUPFAM" id="SSF56349">
    <property type="entry name" value="DNA breaking-rejoining enzymes"/>
    <property type="match status" value="1"/>
</dbReference>
<dbReference type="Proteomes" id="UP000198703">
    <property type="component" value="Unassembled WGS sequence"/>
</dbReference>
<dbReference type="InterPro" id="IPR002104">
    <property type="entry name" value="Integrase_catalytic"/>
</dbReference>
<feature type="region of interest" description="Disordered" evidence="2">
    <location>
        <begin position="250"/>
        <end position="302"/>
    </location>
</feature>
<gene>
    <name evidence="4" type="ORF">SAMN05444370_1226</name>
</gene>
<feature type="compositionally biased region" description="Low complexity" evidence="2">
    <location>
        <begin position="250"/>
        <end position="274"/>
    </location>
</feature>
<accession>A0A1H4FGS2</accession>
<dbReference type="InterPro" id="IPR011010">
    <property type="entry name" value="DNA_brk_join_enz"/>
</dbReference>
<feature type="domain" description="Tyr recombinase" evidence="3">
    <location>
        <begin position="471"/>
        <end position="670"/>
    </location>
</feature>
<dbReference type="InterPro" id="IPR013762">
    <property type="entry name" value="Integrase-like_cat_sf"/>
</dbReference>
<keyword evidence="1" id="KW-0233">DNA recombination</keyword>
<protein>
    <submittedName>
        <fullName evidence="4">Phage integrase family protein</fullName>
    </submittedName>
</protein>
<evidence type="ECO:0000313" key="4">
    <source>
        <dbReference type="EMBL" id="SEA96237.1"/>
    </source>
</evidence>